<comment type="activity regulation">
    <text evidence="13">Mycophenolic acid (MPA) is a non-competitive inhibitor that prevents formation of the closed enzyme conformation by binding to the same site as the amobile flap. In contrast, mizoribine monophosphate (MZP) is a competitive inhibitor that induces the closed conformation. MPA is a potent inhibitor of mammalian IMPDHs but a poor inhibitor of the bacterial enzymes. MZP is a more potent inhibitor of bacterial IMPDH.</text>
</comment>
<dbReference type="GO" id="GO:0000166">
    <property type="term" value="F:nucleotide binding"/>
    <property type="evidence" value="ECO:0007669"/>
    <property type="project" value="UniProtKB-UniRule"/>
</dbReference>
<evidence type="ECO:0000256" key="9">
    <source>
        <dbReference type="ARBA" id="ARBA00023002"/>
    </source>
</evidence>
<dbReference type="RefSeq" id="WP_054965860.1">
    <property type="nucleotide sequence ID" value="NZ_FMUN01000008.1"/>
</dbReference>
<feature type="binding site" evidence="13 15">
    <location>
        <begin position="384"/>
        <end position="388"/>
    </location>
    <ligand>
        <name>IMP</name>
        <dbReference type="ChEBI" id="CHEBI:58053"/>
    </ligand>
</feature>
<accession>A0A0P9CC27</accession>
<dbReference type="InterPro" id="IPR013785">
    <property type="entry name" value="Aldolase_TIM"/>
</dbReference>
<comment type="pathway">
    <text evidence="13 20">Purine metabolism; XMP biosynthesis via de novo pathway; XMP from IMP: step 1/1.</text>
</comment>
<feature type="binding site" evidence="13">
    <location>
        <position position="471"/>
    </location>
    <ligand>
        <name>K(+)</name>
        <dbReference type="ChEBI" id="CHEBI:29103"/>
        <note>ligand shared between two tetrameric partners</note>
    </ligand>
</feature>
<feature type="binding site" evidence="13 15">
    <location>
        <begin position="360"/>
        <end position="361"/>
    </location>
    <ligand>
        <name>IMP</name>
        <dbReference type="ChEBI" id="CHEBI:58053"/>
    </ligand>
</feature>
<evidence type="ECO:0000256" key="3">
    <source>
        <dbReference type="ARBA" id="ARBA00011881"/>
    </source>
</evidence>
<protein>
    <recommendedName>
        <fullName evidence="13 20">Inosine-5'-monophosphate dehydrogenase</fullName>
        <shortName evidence="13">IMP dehydrogenase</shortName>
        <shortName evidence="13">IMPD</shortName>
        <shortName evidence="13">IMPDH</shortName>
        <ecNumber evidence="13 20">1.1.1.205</ecNumber>
    </recommendedName>
</protein>
<evidence type="ECO:0000256" key="8">
    <source>
        <dbReference type="ARBA" id="ARBA00022958"/>
    </source>
</evidence>
<feature type="binding site" evidence="13 15">
    <location>
        <position position="415"/>
    </location>
    <ligand>
        <name>IMP</name>
        <dbReference type="ChEBI" id="CHEBI:58053"/>
    </ligand>
</feature>
<evidence type="ECO:0000256" key="14">
    <source>
        <dbReference type="PIRSR" id="PIRSR000130-1"/>
    </source>
</evidence>
<feature type="binding site" evidence="13 15">
    <location>
        <position position="302"/>
    </location>
    <ligand>
        <name>IMP</name>
        <dbReference type="ChEBI" id="CHEBI:58053"/>
    </ligand>
</feature>
<evidence type="ECO:0000256" key="6">
    <source>
        <dbReference type="ARBA" id="ARBA00022749"/>
    </source>
</evidence>
<keyword evidence="11 18" id="KW-0129">CBS domain</keyword>
<dbReference type="Pfam" id="PF00478">
    <property type="entry name" value="IMPDH"/>
    <property type="match status" value="1"/>
</dbReference>
<dbReference type="SUPFAM" id="SSF51412">
    <property type="entry name" value="Inosine monophosphate dehydrogenase (IMPDH)"/>
    <property type="match status" value="1"/>
</dbReference>
<dbReference type="InterPro" id="IPR000644">
    <property type="entry name" value="CBS_dom"/>
</dbReference>
<dbReference type="PANTHER" id="PTHR11911:SF111">
    <property type="entry name" value="INOSINE-5'-MONOPHOSPHATE DEHYDROGENASE"/>
    <property type="match status" value="1"/>
</dbReference>
<comment type="caution">
    <text evidence="13">Lacks conserved residue(s) required for the propagation of feature annotation.</text>
</comment>
<feature type="active site" description="Proton acceptor" evidence="13 14">
    <location>
        <position position="400"/>
    </location>
</feature>
<dbReference type="SUPFAM" id="SSF54631">
    <property type="entry name" value="CBS-domain pair"/>
    <property type="match status" value="1"/>
</dbReference>
<dbReference type="InterPro" id="IPR001093">
    <property type="entry name" value="IMP_DH_GMPRt"/>
</dbReference>
<dbReference type="HAMAP" id="MF_01964">
    <property type="entry name" value="IMPDH"/>
    <property type="match status" value="1"/>
</dbReference>
<comment type="function">
    <text evidence="13">Catalyzes the conversion of inosine 5'-phosphate (IMP) to xanthosine 5'-phosphate (XMP), the first committed and rate-limiting step in the de novo synthesis of guanine nucleotides, and therefore plays an important role in the regulation of cell growth.</text>
</comment>
<evidence type="ECO:0000256" key="5">
    <source>
        <dbReference type="ARBA" id="ARBA00022737"/>
    </source>
</evidence>
<evidence type="ECO:0000256" key="15">
    <source>
        <dbReference type="PIRSR" id="PIRSR000130-2"/>
    </source>
</evidence>
<evidence type="ECO:0000256" key="4">
    <source>
        <dbReference type="ARBA" id="ARBA00022723"/>
    </source>
</evidence>
<feature type="binding site" evidence="13">
    <location>
        <position position="469"/>
    </location>
    <ligand>
        <name>K(+)</name>
        <dbReference type="ChEBI" id="CHEBI:29103"/>
        <note>ligand shared between two tetrameric partners</note>
    </ligand>
</feature>
<feature type="binding site" evidence="13 16">
    <location>
        <begin position="297"/>
        <end position="299"/>
    </location>
    <ligand>
        <name>NAD(+)</name>
        <dbReference type="ChEBI" id="CHEBI:57540"/>
    </ligand>
</feature>
<dbReference type="InterPro" id="IPR015875">
    <property type="entry name" value="IMP_DH/GMP_Rdtase_CS"/>
</dbReference>
<evidence type="ECO:0000256" key="11">
    <source>
        <dbReference type="ARBA" id="ARBA00023122"/>
    </source>
</evidence>
<proteinExistence type="inferred from homology"/>
<keyword evidence="6 13" id="KW-0332">GMP biosynthesis</keyword>
<feature type="binding site" evidence="16">
    <location>
        <begin position="247"/>
        <end position="249"/>
    </location>
    <ligand>
        <name>NAD(+)</name>
        <dbReference type="ChEBI" id="CHEBI:57540"/>
    </ligand>
</feature>
<dbReference type="NCBIfam" id="TIGR01302">
    <property type="entry name" value="IMP_dehydrog"/>
    <property type="match status" value="1"/>
</dbReference>
<keyword evidence="8 13" id="KW-0630">Potassium</keyword>
<evidence type="ECO:0000256" key="10">
    <source>
        <dbReference type="ARBA" id="ARBA00023027"/>
    </source>
</evidence>
<feature type="binding site" evidence="13 15">
    <location>
        <begin position="337"/>
        <end position="339"/>
    </location>
    <ligand>
        <name>IMP</name>
        <dbReference type="ChEBI" id="CHEBI:58053"/>
    </ligand>
</feature>
<dbReference type="GO" id="GO:0046872">
    <property type="term" value="F:metal ion binding"/>
    <property type="evidence" value="ECO:0007669"/>
    <property type="project" value="UniProtKB-UniRule"/>
</dbReference>
<dbReference type="PANTHER" id="PTHR11911">
    <property type="entry name" value="INOSINE-5-MONOPHOSPHATE DEHYDROGENASE RELATED"/>
    <property type="match status" value="1"/>
</dbReference>
<dbReference type="EC" id="1.1.1.205" evidence="13 20"/>
<keyword evidence="9 13" id="KW-0560">Oxidoreductase</keyword>
<feature type="binding site" evidence="13">
    <location>
        <position position="470"/>
    </location>
    <ligand>
        <name>K(+)</name>
        <dbReference type="ChEBI" id="CHEBI:29103"/>
        <note>ligand shared between two tetrameric partners</note>
    </ligand>
</feature>
<evidence type="ECO:0000256" key="16">
    <source>
        <dbReference type="PIRSR" id="PIRSR000130-3"/>
    </source>
</evidence>
<feature type="domain" description="CBS" evidence="21">
    <location>
        <begin position="93"/>
        <end position="150"/>
    </location>
</feature>
<sequence length="487" mass="52068">MRLRDDTALTFDDVLLLPAYSEVLPRDVDLRSSVTREIRLNLPLVSAAMDTVTEGRAAIAIAQEGGIGIIHRNMTAAEQGAEVHKVKKYESGVIKDPITIAPDVPLHEAVQVMREHRVSGIPVTQGDRLVGILTNRDLRFEGGLDRPVSELMTGGEELVTVQEGTTLEEAKRLLHEHRIEKLLVVNGEFHLRGMITVKDIEKSTEHPLAAKDDQGRLRAGAAVGTSPETGERVEALVSAGVDLIVVDTAHGHSSKVMEWVSWVKKQYPQVQVVAGNIATGDAARALVEAGADGVKVGIGPGSICTTRVVAGVGVPQITAISEVAKALEGTDVPMIADGGIRFSGDVAKAVAAGAHTVMVGSLLAGTEESPGEVELYQGRSYKTYRGMGSIGAMQAGSKDRYFQGEVEDANKLVPEGVEGRVPYKGPMVNVLRQLVGGLRSSMGYTGCADIQEMRTKPEFIQITGAGFREGHVHDVTITKESPNYHTD</sequence>
<evidence type="ECO:0000259" key="21">
    <source>
        <dbReference type="PROSITE" id="PS51371"/>
    </source>
</evidence>
<dbReference type="InterPro" id="IPR005990">
    <property type="entry name" value="IMP_DH"/>
</dbReference>
<evidence type="ECO:0000256" key="17">
    <source>
        <dbReference type="PIRSR" id="PIRSR000130-4"/>
    </source>
</evidence>
<evidence type="ECO:0000256" key="13">
    <source>
        <dbReference type="HAMAP-Rule" id="MF_01964"/>
    </source>
</evidence>
<feature type="binding site" evidence="13">
    <location>
        <position position="247"/>
    </location>
    <ligand>
        <name>NAD(+)</name>
        <dbReference type="ChEBI" id="CHEBI:57540"/>
    </ligand>
</feature>
<keyword evidence="5" id="KW-0677">Repeat</keyword>
<evidence type="ECO:0000256" key="20">
    <source>
        <dbReference type="RuleBase" id="RU003928"/>
    </source>
</evidence>
<dbReference type="OrthoDB" id="9805398at2"/>
<comment type="catalytic activity">
    <reaction evidence="12 13 20">
        <text>IMP + NAD(+) + H2O = XMP + NADH + H(+)</text>
        <dbReference type="Rhea" id="RHEA:11708"/>
        <dbReference type="ChEBI" id="CHEBI:15377"/>
        <dbReference type="ChEBI" id="CHEBI:15378"/>
        <dbReference type="ChEBI" id="CHEBI:57464"/>
        <dbReference type="ChEBI" id="CHEBI:57540"/>
        <dbReference type="ChEBI" id="CHEBI:57945"/>
        <dbReference type="ChEBI" id="CHEBI:58053"/>
        <dbReference type="EC" id="1.1.1.205"/>
    </reaction>
</comment>
<comment type="subunit">
    <text evidence="3 13">Homotetramer.</text>
</comment>
<organism evidence="22 23">
    <name type="scientific">Thiohalorhabdus denitrificans</name>
    <dbReference type="NCBI Taxonomy" id="381306"/>
    <lineage>
        <taxon>Bacteria</taxon>
        <taxon>Pseudomonadati</taxon>
        <taxon>Pseudomonadota</taxon>
        <taxon>Gammaproteobacteria</taxon>
        <taxon>Thiohalorhabdales</taxon>
        <taxon>Thiohalorhabdaceae</taxon>
        <taxon>Thiohalorhabdus</taxon>
    </lineage>
</organism>
<dbReference type="Gene3D" id="3.20.20.70">
    <property type="entry name" value="Aldolase class I"/>
    <property type="match status" value="1"/>
</dbReference>
<keyword evidence="10 13" id="KW-0520">NAD</keyword>
<dbReference type="FunFam" id="3.20.20.70:FF:000003">
    <property type="entry name" value="GMP reductase"/>
    <property type="match status" value="1"/>
</dbReference>
<dbReference type="UniPathway" id="UPA00601">
    <property type="reaction ID" value="UER00295"/>
</dbReference>
<reference evidence="23" key="1">
    <citation type="submission" date="2016-10" db="EMBL/GenBank/DDBJ databases">
        <authorList>
            <person name="Varghese N."/>
        </authorList>
    </citation>
    <scope>NUCLEOTIDE SEQUENCE [LARGE SCALE GENOMIC DNA]</scope>
    <source>
        <strain evidence="23">HL 19</strain>
    </source>
</reference>
<feature type="domain" description="CBS" evidence="21">
    <location>
        <begin position="152"/>
        <end position="210"/>
    </location>
</feature>
<dbReference type="SMART" id="SM00116">
    <property type="entry name" value="CBS"/>
    <property type="match status" value="2"/>
</dbReference>
<dbReference type="PATRIC" id="fig|381306.5.peg.2780"/>
<dbReference type="PROSITE" id="PS00487">
    <property type="entry name" value="IMP_DH_GMP_RED"/>
    <property type="match status" value="1"/>
</dbReference>
<feature type="binding site" description="in other chain" evidence="13 17">
    <location>
        <position position="301"/>
    </location>
    <ligand>
        <name>K(+)</name>
        <dbReference type="ChEBI" id="CHEBI:29103"/>
        <note>ligand shared between two tetrameric partners</note>
    </ligand>
</feature>
<evidence type="ECO:0000256" key="1">
    <source>
        <dbReference type="ARBA" id="ARBA00001958"/>
    </source>
</evidence>
<evidence type="ECO:0000256" key="2">
    <source>
        <dbReference type="ARBA" id="ARBA00005502"/>
    </source>
</evidence>
<dbReference type="Proteomes" id="UP000183104">
    <property type="component" value="Unassembled WGS sequence"/>
</dbReference>
<feature type="active site" description="Thioimidate intermediate" evidence="13 14">
    <location>
        <position position="304"/>
    </location>
</feature>
<comment type="similarity">
    <text evidence="2 13 19">Belongs to the IMPDH/GMPR family.</text>
</comment>
<name>A0A0P9CC27_9GAMM</name>
<dbReference type="EMBL" id="FMUN01000008">
    <property type="protein sequence ID" value="SCY62088.1"/>
    <property type="molecule type" value="Genomic_DNA"/>
</dbReference>
<evidence type="ECO:0000256" key="7">
    <source>
        <dbReference type="ARBA" id="ARBA00022755"/>
    </source>
</evidence>
<evidence type="ECO:0000313" key="23">
    <source>
        <dbReference type="Proteomes" id="UP000183104"/>
    </source>
</evidence>
<dbReference type="GO" id="GO:0003938">
    <property type="term" value="F:IMP dehydrogenase activity"/>
    <property type="evidence" value="ECO:0007669"/>
    <property type="project" value="UniProtKB-UniRule"/>
</dbReference>
<gene>
    <name evidence="13" type="primary">guaB</name>
    <name evidence="22" type="ORF">SAMN05661077_2719</name>
</gene>
<feature type="binding site" description="in other chain" evidence="13 17">
    <location>
        <position position="299"/>
    </location>
    <ligand>
        <name>K(+)</name>
        <dbReference type="ChEBI" id="CHEBI:29103"/>
        <note>ligand shared between two tetrameric partners</note>
    </ligand>
</feature>
<evidence type="ECO:0000256" key="19">
    <source>
        <dbReference type="RuleBase" id="RU003927"/>
    </source>
</evidence>
<dbReference type="GO" id="GO:0006177">
    <property type="term" value="P:GMP biosynthetic process"/>
    <property type="evidence" value="ECO:0007669"/>
    <property type="project" value="UniProtKB-UniRule"/>
</dbReference>
<evidence type="ECO:0000313" key="22">
    <source>
        <dbReference type="EMBL" id="SCY62088.1"/>
    </source>
</evidence>
<keyword evidence="23" id="KW-1185">Reference proteome</keyword>
<keyword evidence="4 13" id="KW-0479">Metal-binding</keyword>
<dbReference type="Pfam" id="PF00571">
    <property type="entry name" value="CBS"/>
    <property type="match status" value="2"/>
</dbReference>
<dbReference type="STRING" id="381306.AN478_06780"/>
<dbReference type="AlphaFoldDB" id="A0A0P9CC27"/>
<evidence type="ECO:0000256" key="18">
    <source>
        <dbReference type="PROSITE-ProRule" id="PRU00703"/>
    </source>
</evidence>
<comment type="cofactor">
    <cofactor evidence="1 13">
        <name>K(+)</name>
        <dbReference type="ChEBI" id="CHEBI:29103"/>
    </cofactor>
</comment>
<evidence type="ECO:0000256" key="12">
    <source>
        <dbReference type="ARBA" id="ARBA00048028"/>
    </source>
</evidence>
<dbReference type="PROSITE" id="PS51371">
    <property type="entry name" value="CBS"/>
    <property type="match status" value="2"/>
</dbReference>
<dbReference type="SMART" id="SM01240">
    <property type="entry name" value="IMPDH"/>
    <property type="match status" value="1"/>
</dbReference>
<dbReference type="CDD" id="cd04601">
    <property type="entry name" value="CBS_pair_IMPDH"/>
    <property type="match status" value="1"/>
</dbReference>
<dbReference type="InterPro" id="IPR046342">
    <property type="entry name" value="CBS_dom_sf"/>
</dbReference>
<feature type="binding site" description="in other chain" evidence="13 17">
    <location>
        <position position="304"/>
    </location>
    <ligand>
        <name>K(+)</name>
        <dbReference type="ChEBI" id="CHEBI:29103"/>
        <note>ligand shared between two tetrameric partners</note>
    </ligand>
</feature>
<dbReference type="CDD" id="cd00381">
    <property type="entry name" value="IMPDH"/>
    <property type="match status" value="1"/>
</dbReference>
<dbReference type="PIRSF" id="PIRSF000130">
    <property type="entry name" value="IMPDH"/>
    <property type="match status" value="1"/>
</dbReference>
<keyword evidence="7 13" id="KW-0658">Purine biosynthesis</keyword>
<dbReference type="GO" id="GO:0006183">
    <property type="term" value="P:GTP biosynthetic process"/>
    <property type="evidence" value="ECO:0007669"/>
    <property type="project" value="TreeGrafter"/>
</dbReference>